<reference evidence="1" key="1">
    <citation type="journal article" date="2020" name="mSystems">
        <title>Genome- and Community-Level Interaction Insights into Carbon Utilization and Element Cycling Functions of Hydrothermarchaeota in Hydrothermal Sediment.</title>
        <authorList>
            <person name="Zhou Z."/>
            <person name="Liu Y."/>
            <person name="Xu W."/>
            <person name="Pan J."/>
            <person name="Luo Z.H."/>
            <person name="Li M."/>
        </authorList>
    </citation>
    <scope>NUCLEOTIDE SEQUENCE [LARGE SCALE GENOMIC DNA]</scope>
    <source>
        <strain evidence="1">SpSt-16</strain>
    </source>
</reference>
<dbReference type="EMBL" id="DSGT01000002">
    <property type="protein sequence ID" value="HEW52626.1"/>
    <property type="molecule type" value="Genomic_DNA"/>
</dbReference>
<organism evidence="1">
    <name type="scientific">Ignisphaera aggregans</name>
    <dbReference type="NCBI Taxonomy" id="334771"/>
    <lineage>
        <taxon>Archaea</taxon>
        <taxon>Thermoproteota</taxon>
        <taxon>Thermoprotei</taxon>
        <taxon>Desulfurococcales</taxon>
        <taxon>Desulfurococcaceae</taxon>
        <taxon>Ignisphaera</taxon>
    </lineage>
</organism>
<name>A0A7C2V8U9_9CREN</name>
<accession>A0A7C2V8U9</accession>
<gene>
    <name evidence="1" type="ORF">ENO77_00330</name>
</gene>
<dbReference type="AlphaFoldDB" id="A0A7C2V8U9"/>
<evidence type="ECO:0000313" key="1">
    <source>
        <dbReference type="EMBL" id="HEW52626.1"/>
    </source>
</evidence>
<sequence length="152" mass="16984">MALILEDLALCAYALCEDDFSEASEFLDCVPEALYTLHSIASKLNTKIRFSTVVALIDHVVEFNKLKEWEVAKIIDTLSGMINSKNTQTYAKQLLRMLLRNNANIDLKEQDLIEIAIATLYASLTKTVHKANESPPLIEIPSLQTEATTTII</sequence>
<protein>
    <submittedName>
        <fullName evidence="1">Uncharacterized protein</fullName>
    </submittedName>
</protein>
<comment type="caution">
    <text evidence="1">The sequence shown here is derived from an EMBL/GenBank/DDBJ whole genome shotgun (WGS) entry which is preliminary data.</text>
</comment>
<proteinExistence type="predicted"/>